<dbReference type="PANTHER" id="PTHR40465">
    <property type="entry name" value="CHROMOSOME 1, WHOLE GENOME SHOTGUN SEQUENCE"/>
    <property type="match status" value="1"/>
</dbReference>
<organism evidence="2 3">
    <name type="scientific">Macrolepiota fuliginosa MF-IS2</name>
    <dbReference type="NCBI Taxonomy" id="1400762"/>
    <lineage>
        <taxon>Eukaryota</taxon>
        <taxon>Fungi</taxon>
        <taxon>Dikarya</taxon>
        <taxon>Basidiomycota</taxon>
        <taxon>Agaricomycotina</taxon>
        <taxon>Agaricomycetes</taxon>
        <taxon>Agaricomycetidae</taxon>
        <taxon>Agaricales</taxon>
        <taxon>Agaricineae</taxon>
        <taxon>Agaricaceae</taxon>
        <taxon>Macrolepiota</taxon>
    </lineage>
</organism>
<reference evidence="2" key="1">
    <citation type="submission" date="2020-11" db="EMBL/GenBank/DDBJ databases">
        <authorList>
            <consortium name="DOE Joint Genome Institute"/>
            <person name="Ahrendt S."/>
            <person name="Riley R."/>
            <person name="Andreopoulos W."/>
            <person name="Labutti K."/>
            <person name="Pangilinan J."/>
            <person name="Ruiz-Duenas F.J."/>
            <person name="Barrasa J.M."/>
            <person name="Sanchez-Garcia M."/>
            <person name="Camarero S."/>
            <person name="Miyauchi S."/>
            <person name="Serrano A."/>
            <person name="Linde D."/>
            <person name="Babiker R."/>
            <person name="Drula E."/>
            <person name="Ayuso-Fernandez I."/>
            <person name="Pacheco R."/>
            <person name="Padilla G."/>
            <person name="Ferreira P."/>
            <person name="Barriuso J."/>
            <person name="Kellner H."/>
            <person name="Castanera R."/>
            <person name="Alfaro M."/>
            <person name="Ramirez L."/>
            <person name="Pisabarro A.G."/>
            <person name="Kuo A."/>
            <person name="Tritt A."/>
            <person name="Lipzen A."/>
            <person name="He G."/>
            <person name="Yan M."/>
            <person name="Ng V."/>
            <person name="Cullen D."/>
            <person name="Martin F."/>
            <person name="Rosso M.-N."/>
            <person name="Henrissat B."/>
            <person name="Hibbett D."/>
            <person name="Martinez A.T."/>
            <person name="Grigoriev I.V."/>
        </authorList>
    </citation>
    <scope>NUCLEOTIDE SEQUENCE</scope>
    <source>
        <strain evidence="2">MF-IS2</strain>
    </source>
</reference>
<keyword evidence="1" id="KW-0472">Membrane</keyword>
<protein>
    <submittedName>
        <fullName evidence="2">Uncharacterized protein</fullName>
    </submittedName>
</protein>
<dbReference type="PANTHER" id="PTHR40465:SF1">
    <property type="entry name" value="DUF6534 DOMAIN-CONTAINING PROTEIN"/>
    <property type="match status" value="1"/>
</dbReference>
<evidence type="ECO:0000256" key="1">
    <source>
        <dbReference type="SAM" id="Phobius"/>
    </source>
</evidence>
<sequence length="80" mass="8934">MRGAPAEAVLGPALIGTLLNVFLFGTLAVQAYIYFTTYKKDPKWTKALIVALLLTDFFNTICDTIGVYEYLIKHFGELND</sequence>
<dbReference type="EMBL" id="MU152936">
    <property type="protein sequence ID" value="KAF9440055.1"/>
    <property type="molecule type" value="Genomic_DNA"/>
</dbReference>
<feature type="transmembrane region" description="Helical" evidence="1">
    <location>
        <begin position="47"/>
        <end position="68"/>
    </location>
</feature>
<keyword evidence="1" id="KW-1133">Transmembrane helix</keyword>
<evidence type="ECO:0000313" key="3">
    <source>
        <dbReference type="Proteomes" id="UP000807342"/>
    </source>
</evidence>
<gene>
    <name evidence="2" type="ORF">P691DRAFT_768363</name>
</gene>
<dbReference type="AlphaFoldDB" id="A0A9P5WXD1"/>
<keyword evidence="1" id="KW-0812">Transmembrane</keyword>
<feature type="transmembrane region" description="Helical" evidence="1">
    <location>
        <begin position="12"/>
        <end position="35"/>
    </location>
</feature>
<name>A0A9P5WXD1_9AGAR</name>
<keyword evidence="3" id="KW-1185">Reference proteome</keyword>
<evidence type="ECO:0000313" key="2">
    <source>
        <dbReference type="EMBL" id="KAF9440055.1"/>
    </source>
</evidence>
<proteinExistence type="predicted"/>
<accession>A0A9P5WXD1</accession>
<dbReference type="OrthoDB" id="2953893at2759"/>
<comment type="caution">
    <text evidence="2">The sequence shown here is derived from an EMBL/GenBank/DDBJ whole genome shotgun (WGS) entry which is preliminary data.</text>
</comment>
<dbReference type="Proteomes" id="UP000807342">
    <property type="component" value="Unassembled WGS sequence"/>
</dbReference>